<dbReference type="CDD" id="cd09719">
    <property type="entry name" value="Cas1_I-E"/>
    <property type="match status" value="1"/>
</dbReference>
<evidence type="ECO:0000256" key="5">
    <source>
        <dbReference type="ARBA" id="ARBA00022842"/>
    </source>
</evidence>
<keyword evidence="1 8" id="KW-0540">Nuclease</keyword>
<dbReference type="Pfam" id="PF01867">
    <property type="entry name" value="Cas_Cas1"/>
    <property type="match status" value="1"/>
</dbReference>
<protein>
    <recommendedName>
        <fullName evidence="8">CRISPR-associated endonuclease Cas1</fullName>
        <ecNumber evidence="8">3.1.-.-</ecNumber>
    </recommendedName>
</protein>
<evidence type="ECO:0000256" key="3">
    <source>
        <dbReference type="ARBA" id="ARBA00022759"/>
    </source>
</evidence>
<comment type="caution">
    <text evidence="10">The sequence shown here is derived from an EMBL/GenBank/DDBJ whole genome shotgun (WGS) entry which is preliminary data.</text>
</comment>
<dbReference type="Gene3D" id="3.100.10.20">
    <property type="entry name" value="CRISPR-associated endonuclease Cas1, N-terminal domain"/>
    <property type="match status" value="1"/>
</dbReference>
<dbReference type="HAMAP" id="MF_01470">
    <property type="entry name" value="Cas1"/>
    <property type="match status" value="1"/>
</dbReference>
<evidence type="ECO:0000256" key="9">
    <source>
        <dbReference type="SAM" id="MobiDB-lite"/>
    </source>
</evidence>
<evidence type="ECO:0000256" key="2">
    <source>
        <dbReference type="ARBA" id="ARBA00022723"/>
    </source>
</evidence>
<keyword evidence="4 8" id="KW-0378">Hydrolase</keyword>
<dbReference type="AlphaFoldDB" id="A0A7X9UCM2"/>
<comment type="cofactor">
    <cofactor evidence="8">
        <name>Mg(2+)</name>
        <dbReference type="ChEBI" id="CHEBI:18420"/>
    </cofactor>
    <cofactor evidence="8">
        <name>Mn(2+)</name>
        <dbReference type="ChEBI" id="CHEBI:29035"/>
    </cofactor>
</comment>
<keyword evidence="2 8" id="KW-0479">Metal-binding</keyword>
<dbReference type="EMBL" id="JABBCP010000004">
    <property type="protein sequence ID" value="NMF55927.1"/>
    <property type="molecule type" value="Genomic_DNA"/>
</dbReference>
<comment type="similarity">
    <text evidence="8">Belongs to the CRISPR-associated endonuclease Cas1 family.</text>
</comment>
<accession>A0A7X9UCM2</accession>
<keyword evidence="8" id="KW-0464">Manganese</keyword>
<evidence type="ECO:0000256" key="7">
    <source>
        <dbReference type="ARBA" id="ARBA00023125"/>
    </source>
</evidence>
<dbReference type="PANTHER" id="PTHR34353">
    <property type="entry name" value="CRISPR-ASSOCIATED ENDONUCLEASE CAS1 1"/>
    <property type="match status" value="1"/>
</dbReference>
<keyword evidence="5 8" id="KW-0460">Magnesium</keyword>
<dbReference type="NCBIfam" id="TIGR03638">
    <property type="entry name" value="cas1_ECOLI"/>
    <property type="match status" value="1"/>
</dbReference>
<comment type="subunit">
    <text evidence="8">Homodimer, forms a heterotetramer with a Cas2 homodimer.</text>
</comment>
<evidence type="ECO:0000313" key="11">
    <source>
        <dbReference type="Proteomes" id="UP000546970"/>
    </source>
</evidence>
<evidence type="ECO:0000256" key="1">
    <source>
        <dbReference type="ARBA" id="ARBA00022722"/>
    </source>
</evidence>
<dbReference type="GO" id="GO:0003677">
    <property type="term" value="F:DNA binding"/>
    <property type="evidence" value="ECO:0007669"/>
    <property type="project" value="UniProtKB-KW"/>
</dbReference>
<dbReference type="RefSeq" id="WP_169277563.1">
    <property type="nucleotide sequence ID" value="NZ_JABBCP010000004.1"/>
</dbReference>
<dbReference type="InterPro" id="IPR033641">
    <property type="entry name" value="Cas1_I-E"/>
</dbReference>
<dbReference type="Proteomes" id="UP000546970">
    <property type="component" value="Unassembled WGS sequence"/>
</dbReference>
<feature type="binding site" evidence="8">
    <location>
        <position position="240"/>
    </location>
    <ligand>
        <name>Mn(2+)</name>
        <dbReference type="ChEBI" id="CHEBI:29035"/>
    </ligand>
</feature>
<dbReference type="EC" id="3.1.-.-" evidence="8"/>
<dbReference type="InterPro" id="IPR002729">
    <property type="entry name" value="CRISPR-assoc_Cas1"/>
</dbReference>
<evidence type="ECO:0000313" key="10">
    <source>
        <dbReference type="EMBL" id="NMF55927.1"/>
    </source>
</evidence>
<dbReference type="GO" id="GO:0043571">
    <property type="term" value="P:maintenance of CRISPR repeat elements"/>
    <property type="evidence" value="ECO:0007669"/>
    <property type="project" value="UniProtKB-UniRule"/>
</dbReference>
<feature type="region of interest" description="Disordered" evidence="9">
    <location>
        <begin position="314"/>
        <end position="335"/>
    </location>
</feature>
<dbReference type="GO" id="GO:0004520">
    <property type="term" value="F:DNA endonuclease activity"/>
    <property type="evidence" value="ECO:0007669"/>
    <property type="project" value="InterPro"/>
</dbReference>
<feature type="binding site" evidence="8">
    <location>
        <position position="227"/>
    </location>
    <ligand>
        <name>Mn(2+)</name>
        <dbReference type="ChEBI" id="CHEBI:29035"/>
    </ligand>
</feature>
<dbReference type="InterPro" id="IPR042206">
    <property type="entry name" value="CRISPR-assoc_Cas1_C"/>
</dbReference>
<dbReference type="GO" id="GO:0051607">
    <property type="term" value="P:defense response to virus"/>
    <property type="evidence" value="ECO:0007669"/>
    <property type="project" value="UniProtKB-UniRule"/>
</dbReference>
<sequence>MDAQLRERQRGESANGRLASAPSDIIELSRIEDRVSFAYFERCGINRADNAITVESAAGTVYVPAASLSVLMLGPGTTISHRAMEMIGDNGVTVIWAGERGVRMYAFGKPLTHSSALLQRQAALVSNKRSRLEVARKMYLMRFEGEDVAGLTMQQLRGREGARVRRIYKKISEETGVPWSGRMYDPSDYAAGSDIDQALSAAHSCLYGISHAAIASLGCSPGLGFVHSGHERSFVYDIADLYKAEVSIPVAFRVTASGTSDIPGDVRRAMRDEIYRTGLIKRIVKDIKLLLATEEDIELDGDVVLLWDEKNESVPSGVQYEDPCERSPFSADVEE</sequence>
<keyword evidence="6 8" id="KW-0051">Antiviral defense</keyword>
<feature type="binding site" evidence="8">
    <location>
        <position position="160"/>
    </location>
    <ligand>
        <name>Mn(2+)</name>
        <dbReference type="ChEBI" id="CHEBI:29035"/>
    </ligand>
</feature>
<dbReference type="GO" id="GO:0046872">
    <property type="term" value="F:metal ion binding"/>
    <property type="evidence" value="ECO:0007669"/>
    <property type="project" value="UniProtKB-UniRule"/>
</dbReference>
<evidence type="ECO:0000256" key="8">
    <source>
        <dbReference type="HAMAP-Rule" id="MF_01470"/>
    </source>
</evidence>
<dbReference type="InterPro" id="IPR050646">
    <property type="entry name" value="Cas1"/>
</dbReference>
<dbReference type="PANTHER" id="PTHR34353:SF3">
    <property type="entry name" value="CRISPR-ASSOCIATED ENDONUCLEASE CAS1"/>
    <property type="match status" value="1"/>
</dbReference>
<comment type="function">
    <text evidence="8">CRISPR (clustered regularly interspaced short palindromic repeat), is an adaptive immune system that provides protection against mobile genetic elements (viruses, transposable elements and conjugative plasmids). CRISPR clusters contain spacers, sequences complementary to antecedent mobile elements, and target invading nucleic acids. CRISPR clusters are transcribed and processed into CRISPR RNA (crRNA). Acts as a dsDNA endonuclease. Involved in the integration of spacer DNA into the CRISPR cassette.</text>
</comment>
<dbReference type="InterPro" id="IPR019851">
    <property type="entry name" value="CRISPR-assoc_Cas1_ECOLI"/>
</dbReference>
<reference evidence="10 11" key="1">
    <citation type="submission" date="2020-04" db="EMBL/GenBank/DDBJ databases">
        <title>Collinsella sp. KGMB02528 nov., an anaerobic actinobacterium isolated from human feces.</title>
        <authorList>
            <person name="Han K.-I."/>
            <person name="Eom M.K."/>
            <person name="Kim J.-S."/>
            <person name="Lee K.C."/>
            <person name="Suh M.K."/>
            <person name="Park S.-H."/>
            <person name="Lee J.H."/>
            <person name="Kang S.W."/>
            <person name="Park J.-E."/>
            <person name="Oh B.S."/>
            <person name="Yu S.Y."/>
            <person name="Choi S.-H."/>
            <person name="Lee D.H."/>
            <person name="Yoon H."/>
            <person name="Kim B.-Y."/>
            <person name="Lee J.H."/>
            <person name="Lee J.-S."/>
        </authorList>
    </citation>
    <scope>NUCLEOTIDE SEQUENCE [LARGE SCALE GENOMIC DNA]</scope>
    <source>
        <strain evidence="10 11">KGMB02528</strain>
    </source>
</reference>
<dbReference type="InterPro" id="IPR042211">
    <property type="entry name" value="CRISPR-assoc_Cas1_N"/>
</dbReference>
<dbReference type="GO" id="GO:0016787">
    <property type="term" value="F:hydrolase activity"/>
    <property type="evidence" value="ECO:0007669"/>
    <property type="project" value="UniProtKB-KW"/>
</dbReference>
<proteinExistence type="inferred from homology"/>
<name>A0A7X9UCM2_9ACTN</name>
<evidence type="ECO:0000256" key="4">
    <source>
        <dbReference type="ARBA" id="ARBA00022801"/>
    </source>
</evidence>
<keyword evidence="7 8" id="KW-0238">DNA-binding</keyword>
<gene>
    <name evidence="10" type="primary">cas1e</name>
    <name evidence="8" type="synonym">cas1</name>
    <name evidence="10" type="ORF">HF320_06260</name>
</gene>
<evidence type="ECO:0000256" key="6">
    <source>
        <dbReference type="ARBA" id="ARBA00023118"/>
    </source>
</evidence>
<organism evidence="10 11">
    <name type="scientific">Collinsella acetigenes</name>
    <dbReference type="NCBI Taxonomy" id="2713419"/>
    <lineage>
        <taxon>Bacteria</taxon>
        <taxon>Bacillati</taxon>
        <taxon>Actinomycetota</taxon>
        <taxon>Coriobacteriia</taxon>
        <taxon>Coriobacteriales</taxon>
        <taxon>Coriobacteriaceae</taxon>
        <taxon>Collinsella</taxon>
    </lineage>
</organism>
<keyword evidence="11" id="KW-1185">Reference proteome</keyword>
<dbReference type="Gene3D" id="1.20.120.920">
    <property type="entry name" value="CRISPR-associated endonuclease Cas1, C-terminal domain"/>
    <property type="match status" value="1"/>
</dbReference>
<keyword evidence="3 8" id="KW-0255">Endonuclease</keyword>